<sequence length="292" mass="32433">MNAACALWDAFVDVVAPQGGCVMVLSEVYFDESGTHDGSPMMTVAGFLFKKEQARLFSRDWAKDLERLGLPAAHMTDCTHGQGDYEGWSKEQCILSEKLLIQNIKRRSVLGFSVAVDPKLYDEVMGPFVAACPAYSYLLMIAVGGVRHWAQTNDYQGRIAFFFESGHRHASQTNEHMNMIAEYGPEVVDFMYYYAHAFLDKRNALPLQAADLLAWLYRNHLIRAAQGNMKPRKDFLALVRPKDIGGELTREVLLTVRAHMDRGGPGYDGIPGRIGTLYRAAMASGLPGGFAA</sequence>
<evidence type="ECO:0000313" key="1">
    <source>
        <dbReference type="EMBL" id="MEN2791015.1"/>
    </source>
</evidence>
<gene>
    <name evidence="1" type="ORF">ABC974_15345</name>
</gene>
<accession>A0ABU9Y5D1</accession>
<proteinExistence type="predicted"/>
<reference evidence="1 2" key="1">
    <citation type="submission" date="2024-05" db="EMBL/GenBank/DDBJ databases">
        <authorList>
            <person name="Liu Q."/>
            <person name="Xin Y.-H."/>
        </authorList>
    </citation>
    <scope>NUCLEOTIDE SEQUENCE [LARGE SCALE GENOMIC DNA]</scope>
    <source>
        <strain evidence="1 2">CGMCC 1.10181</strain>
    </source>
</reference>
<organism evidence="1 2">
    <name type="scientific">Sphingomonas oligophenolica</name>
    <dbReference type="NCBI Taxonomy" id="301154"/>
    <lineage>
        <taxon>Bacteria</taxon>
        <taxon>Pseudomonadati</taxon>
        <taxon>Pseudomonadota</taxon>
        <taxon>Alphaproteobacteria</taxon>
        <taxon>Sphingomonadales</taxon>
        <taxon>Sphingomonadaceae</taxon>
        <taxon>Sphingomonas</taxon>
    </lineage>
</organism>
<dbReference type="Proteomes" id="UP001419910">
    <property type="component" value="Unassembled WGS sequence"/>
</dbReference>
<dbReference type="EMBL" id="JBDIME010000013">
    <property type="protein sequence ID" value="MEN2791015.1"/>
    <property type="molecule type" value="Genomic_DNA"/>
</dbReference>
<dbReference type="InterPro" id="IPR024524">
    <property type="entry name" value="DUF3800"/>
</dbReference>
<dbReference type="RefSeq" id="WP_343892918.1">
    <property type="nucleotide sequence ID" value="NZ_BAAAEH010000065.1"/>
</dbReference>
<keyword evidence="2" id="KW-1185">Reference proteome</keyword>
<protein>
    <submittedName>
        <fullName evidence="1">DUF3800 domain-containing protein</fullName>
    </submittedName>
</protein>
<dbReference type="Pfam" id="PF12686">
    <property type="entry name" value="DUF3800"/>
    <property type="match status" value="1"/>
</dbReference>
<name>A0ABU9Y5D1_9SPHN</name>
<evidence type="ECO:0000313" key="2">
    <source>
        <dbReference type="Proteomes" id="UP001419910"/>
    </source>
</evidence>
<comment type="caution">
    <text evidence="1">The sequence shown here is derived from an EMBL/GenBank/DDBJ whole genome shotgun (WGS) entry which is preliminary data.</text>
</comment>